<reference evidence="1" key="1">
    <citation type="submission" date="2018-01" db="EMBL/GenBank/DDBJ databases">
        <title>An insight into the sialome of Amazonian anophelines.</title>
        <authorList>
            <person name="Ribeiro J.M."/>
            <person name="Scarpassa V."/>
            <person name="Calvo E."/>
        </authorList>
    </citation>
    <scope>NUCLEOTIDE SEQUENCE</scope>
    <source>
        <tissue evidence="1">Salivary glands</tissue>
    </source>
</reference>
<dbReference type="AlphaFoldDB" id="A0A2M3ZTA0"/>
<sequence>MIVHFRMYFFFLVFKNTPAMPRQQTDRQAKTTVYRILLLLTSSNSFVCSLLCRNRGNRKHRGLGLMQR</sequence>
<organism evidence="1">
    <name type="scientific">Anopheles braziliensis</name>
    <dbReference type="NCBI Taxonomy" id="58242"/>
    <lineage>
        <taxon>Eukaryota</taxon>
        <taxon>Metazoa</taxon>
        <taxon>Ecdysozoa</taxon>
        <taxon>Arthropoda</taxon>
        <taxon>Hexapoda</taxon>
        <taxon>Insecta</taxon>
        <taxon>Pterygota</taxon>
        <taxon>Neoptera</taxon>
        <taxon>Endopterygota</taxon>
        <taxon>Diptera</taxon>
        <taxon>Nematocera</taxon>
        <taxon>Culicoidea</taxon>
        <taxon>Culicidae</taxon>
        <taxon>Anophelinae</taxon>
        <taxon>Anopheles</taxon>
    </lineage>
</organism>
<dbReference type="EMBL" id="GGFM01010972">
    <property type="protein sequence ID" value="MBW31723.1"/>
    <property type="molecule type" value="Transcribed_RNA"/>
</dbReference>
<proteinExistence type="predicted"/>
<evidence type="ECO:0000313" key="1">
    <source>
        <dbReference type="EMBL" id="MBW31723.1"/>
    </source>
</evidence>
<accession>A0A2M3ZTA0</accession>
<protein>
    <submittedName>
        <fullName evidence="1">Putative secreted peptide</fullName>
    </submittedName>
</protein>
<name>A0A2M3ZTA0_9DIPT</name>